<dbReference type="AlphaFoldDB" id="A0AAV7WWL6"/>
<name>A0AAV7WWL6_PLEWA</name>
<sequence>MGVPSGTKMKGEECDTTDSDVLSDTLITSECEEDQHDVSFLDKYVLDLYHGDLEGDELFMEEDTPFTSKDVIRDPLGEDMFSPDNITP</sequence>
<protein>
    <submittedName>
        <fullName evidence="2">Uncharacterized protein</fullName>
    </submittedName>
</protein>
<evidence type="ECO:0000256" key="1">
    <source>
        <dbReference type="SAM" id="MobiDB-lite"/>
    </source>
</evidence>
<keyword evidence="3" id="KW-1185">Reference proteome</keyword>
<proteinExistence type="predicted"/>
<reference evidence="2" key="1">
    <citation type="journal article" date="2022" name="bioRxiv">
        <title>Sequencing and chromosome-scale assembly of the giantPleurodeles waltlgenome.</title>
        <authorList>
            <person name="Brown T."/>
            <person name="Elewa A."/>
            <person name="Iarovenko S."/>
            <person name="Subramanian E."/>
            <person name="Araus A.J."/>
            <person name="Petzold A."/>
            <person name="Susuki M."/>
            <person name="Suzuki K.-i.T."/>
            <person name="Hayashi T."/>
            <person name="Toyoda A."/>
            <person name="Oliveira C."/>
            <person name="Osipova E."/>
            <person name="Leigh N.D."/>
            <person name="Simon A."/>
            <person name="Yun M.H."/>
        </authorList>
    </citation>
    <scope>NUCLEOTIDE SEQUENCE</scope>
    <source>
        <strain evidence="2">20211129_DDA</strain>
        <tissue evidence="2">Liver</tissue>
    </source>
</reference>
<feature type="region of interest" description="Disordered" evidence="1">
    <location>
        <begin position="69"/>
        <end position="88"/>
    </location>
</feature>
<comment type="caution">
    <text evidence="2">The sequence shown here is derived from an EMBL/GenBank/DDBJ whole genome shotgun (WGS) entry which is preliminary data.</text>
</comment>
<dbReference type="Proteomes" id="UP001066276">
    <property type="component" value="Chromosome 1_1"/>
</dbReference>
<dbReference type="EMBL" id="JANPWB010000001">
    <property type="protein sequence ID" value="KAJ1218523.1"/>
    <property type="molecule type" value="Genomic_DNA"/>
</dbReference>
<accession>A0AAV7WWL6</accession>
<gene>
    <name evidence="2" type="ORF">NDU88_006101</name>
</gene>
<evidence type="ECO:0000313" key="3">
    <source>
        <dbReference type="Proteomes" id="UP001066276"/>
    </source>
</evidence>
<organism evidence="2 3">
    <name type="scientific">Pleurodeles waltl</name>
    <name type="common">Iberian ribbed newt</name>
    <dbReference type="NCBI Taxonomy" id="8319"/>
    <lineage>
        <taxon>Eukaryota</taxon>
        <taxon>Metazoa</taxon>
        <taxon>Chordata</taxon>
        <taxon>Craniata</taxon>
        <taxon>Vertebrata</taxon>
        <taxon>Euteleostomi</taxon>
        <taxon>Amphibia</taxon>
        <taxon>Batrachia</taxon>
        <taxon>Caudata</taxon>
        <taxon>Salamandroidea</taxon>
        <taxon>Salamandridae</taxon>
        <taxon>Pleurodelinae</taxon>
        <taxon>Pleurodeles</taxon>
    </lineage>
</organism>
<evidence type="ECO:0000313" key="2">
    <source>
        <dbReference type="EMBL" id="KAJ1218523.1"/>
    </source>
</evidence>